<dbReference type="InterPro" id="IPR011006">
    <property type="entry name" value="CheY-like_superfamily"/>
</dbReference>
<evidence type="ECO:0000259" key="5">
    <source>
        <dbReference type="PROSITE" id="PS50110"/>
    </source>
</evidence>
<dbReference type="InterPro" id="IPR001789">
    <property type="entry name" value="Sig_transdc_resp-reg_receiver"/>
</dbReference>
<dbReference type="Proteomes" id="UP001390339">
    <property type="component" value="Unassembled WGS sequence"/>
</dbReference>
<evidence type="ECO:0000256" key="1">
    <source>
        <dbReference type="ARBA" id="ARBA00022553"/>
    </source>
</evidence>
<dbReference type="Gene3D" id="3.40.50.2300">
    <property type="match status" value="1"/>
</dbReference>
<evidence type="ECO:0000256" key="4">
    <source>
        <dbReference type="SAM" id="MobiDB-lite"/>
    </source>
</evidence>
<dbReference type="PANTHER" id="PTHR45339">
    <property type="entry name" value="HYBRID SIGNAL TRANSDUCTION HISTIDINE KINASE J"/>
    <property type="match status" value="1"/>
</dbReference>
<sequence>MSTTFTNGDNYTLQGLLPSLSPDGVRFLVAEDNRVNQRMIAKTFSSGTHRTPTILENGLLAVQAYKADPGAFRCILMDWAMPVMGGPEATGEIRAFEAEHQIRPCVIIAMIATPCPAQEEKCVEDGCDAVLTKPLKLRRILELLFGEGKHNILHKRGRLTEEEAQSLSLSPQPPYIEPDQRSSSTRQK</sequence>
<feature type="modified residue" description="4-aspartylphosphate" evidence="3">
    <location>
        <position position="78"/>
    </location>
</feature>
<name>A0ABR2IX31_9PEZI</name>
<proteinExistence type="predicted"/>
<dbReference type="Pfam" id="PF00072">
    <property type="entry name" value="Response_reg"/>
    <property type="match status" value="1"/>
</dbReference>
<dbReference type="PANTHER" id="PTHR45339:SF1">
    <property type="entry name" value="HYBRID SIGNAL TRANSDUCTION HISTIDINE KINASE J"/>
    <property type="match status" value="1"/>
</dbReference>
<gene>
    <name evidence="6" type="ORF">PGQ11_007967</name>
</gene>
<feature type="region of interest" description="Disordered" evidence="4">
    <location>
        <begin position="163"/>
        <end position="188"/>
    </location>
</feature>
<evidence type="ECO:0000313" key="7">
    <source>
        <dbReference type="Proteomes" id="UP001390339"/>
    </source>
</evidence>
<dbReference type="SUPFAM" id="SSF52172">
    <property type="entry name" value="CheY-like"/>
    <property type="match status" value="1"/>
</dbReference>
<evidence type="ECO:0000313" key="6">
    <source>
        <dbReference type="EMBL" id="KAK8869389.1"/>
    </source>
</evidence>
<feature type="domain" description="Response regulatory" evidence="5">
    <location>
        <begin position="26"/>
        <end position="148"/>
    </location>
</feature>
<keyword evidence="7" id="KW-1185">Reference proteome</keyword>
<accession>A0ABR2IX31</accession>
<dbReference type="CDD" id="cd17546">
    <property type="entry name" value="REC_hyHK_CKI1_RcsC-like"/>
    <property type="match status" value="1"/>
</dbReference>
<reference evidence="6 7" key="1">
    <citation type="journal article" date="2024" name="IMA Fungus">
        <title>Apiospora arundinis, a panoply of carbohydrate-active enzymes and secondary metabolites.</title>
        <authorList>
            <person name="Sorensen T."/>
            <person name="Petersen C."/>
            <person name="Muurmann A.T."/>
            <person name="Christiansen J.V."/>
            <person name="Brundto M.L."/>
            <person name="Overgaard C.K."/>
            <person name="Boysen A.T."/>
            <person name="Wollenberg R.D."/>
            <person name="Larsen T.O."/>
            <person name="Sorensen J.L."/>
            <person name="Nielsen K.L."/>
            <person name="Sondergaard T.E."/>
        </authorList>
    </citation>
    <scope>NUCLEOTIDE SEQUENCE [LARGE SCALE GENOMIC DNA]</scope>
    <source>
        <strain evidence="6 7">AAU 773</strain>
    </source>
</reference>
<evidence type="ECO:0000256" key="2">
    <source>
        <dbReference type="ARBA" id="ARBA00023012"/>
    </source>
</evidence>
<keyword evidence="2" id="KW-0902">Two-component regulatory system</keyword>
<dbReference type="PROSITE" id="PS50110">
    <property type="entry name" value="RESPONSE_REGULATORY"/>
    <property type="match status" value="1"/>
</dbReference>
<dbReference type="EMBL" id="JAPCWZ010000004">
    <property type="protein sequence ID" value="KAK8869389.1"/>
    <property type="molecule type" value="Genomic_DNA"/>
</dbReference>
<dbReference type="SMART" id="SM00448">
    <property type="entry name" value="REC"/>
    <property type="match status" value="1"/>
</dbReference>
<keyword evidence="1 3" id="KW-0597">Phosphoprotein</keyword>
<comment type="caution">
    <text evidence="6">The sequence shown here is derived from an EMBL/GenBank/DDBJ whole genome shotgun (WGS) entry which is preliminary data.</text>
</comment>
<organism evidence="6 7">
    <name type="scientific">Apiospora arundinis</name>
    <dbReference type="NCBI Taxonomy" id="335852"/>
    <lineage>
        <taxon>Eukaryota</taxon>
        <taxon>Fungi</taxon>
        <taxon>Dikarya</taxon>
        <taxon>Ascomycota</taxon>
        <taxon>Pezizomycotina</taxon>
        <taxon>Sordariomycetes</taxon>
        <taxon>Xylariomycetidae</taxon>
        <taxon>Amphisphaeriales</taxon>
        <taxon>Apiosporaceae</taxon>
        <taxon>Apiospora</taxon>
    </lineage>
</organism>
<protein>
    <recommendedName>
        <fullName evidence="5">Response regulatory domain-containing protein</fullName>
    </recommendedName>
</protein>
<evidence type="ECO:0000256" key="3">
    <source>
        <dbReference type="PROSITE-ProRule" id="PRU00169"/>
    </source>
</evidence>